<evidence type="ECO:0000313" key="7">
    <source>
        <dbReference type="Proteomes" id="UP000092462"/>
    </source>
</evidence>
<dbReference type="InterPro" id="IPR052808">
    <property type="entry name" value="GPCR_Mth-like"/>
</dbReference>
<evidence type="ECO:0000256" key="3">
    <source>
        <dbReference type="ARBA" id="ARBA00022989"/>
    </source>
</evidence>
<keyword evidence="2" id="KW-0812">Transmembrane</keyword>
<evidence type="ECO:0000256" key="2">
    <source>
        <dbReference type="ARBA" id="ARBA00022692"/>
    </source>
</evidence>
<keyword evidence="7" id="KW-1185">Reference proteome</keyword>
<evidence type="ECO:0000259" key="5">
    <source>
        <dbReference type="PROSITE" id="PS50261"/>
    </source>
</evidence>
<reference evidence="6" key="1">
    <citation type="submission" date="2022-08" db="UniProtKB">
        <authorList>
            <consortium name="EnsemblMetazoa"/>
        </authorList>
    </citation>
    <scope>IDENTIFICATION</scope>
    <source>
        <strain evidence="6">Israel</strain>
    </source>
</reference>
<comment type="subcellular location">
    <subcellularLocation>
        <location evidence="1">Membrane</location>
        <topology evidence="1">Multi-pass membrane protein</topology>
    </subcellularLocation>
</comment>
<dbReference type="GO" id="GO:0007166">
    <property type="term" value="P:cell surface receptor signaling pathway"/>
    <property type="evidence" value="ECO:0007669"/>
    <property type="project" value="InterPro"/>
</dbReference>
<dbReference type="EMBL" id="AJVK01027681">
    <property type="status" value="NOT_ANNOTATED_CDS"/>
    <property type="molecule type" value="Genomic_DNA"/>
</dbReference>
<sequence length="422" mass="48702">MQSVKVILCLVIFIHITLGDSPCCPGDNIFPESCPNRTDTLLTCPHGKFLVDPFVTPDDEFEINEDGDLSLQEGDHIIEQGEFCVTTYRASSNDSRLVAFVCFTYNDSSVSLYLIKGILTLISVFFILITLYVYWIVPGLRDTQDKVTCFCLICLASFFFLLGLIQIFAPENLIDNSVCVPLAFTLYFCIIAYFSWLNMVMLNVWKTTVVPRWRIHEKTWYTLCHIYAWTIPIILETFMIVAHVTGSSWNPRIGQASCWFAGSREMWIYVYIPISIMLTINIILFVWTCWILQVSNVHISPDRRRALQYKCMLYLKLFLLVGLTWIFEVFSYSYGDNSWFWIVVDIVNSLHGLLIFLILVVWRQRVRKELAGRKICCMRAPDSWQYGEDAEHERLNEEEGSQIITTATTTPNTVTDVTTVTK</sequence>
<dbReference type="AlphaFoldDB" id="A0A1B0D8R9"/>
<dbReference type="EnsemblMetazoa" id="PPAI003942-RA">
    <property type="protein sequence ID" value="PPAI003942-PA"/>
    <property type="gene ID" value="PPAI003942"/>
</dbReference>
<dbReference type="Pfam" id="PF00002">
    <property type="entry name" value="7tm_2"/>
    <property type="match status" value="1"/>
</dbReference>
<dbReference type="PANTHER" id="PTHR46953">
    <property type="entry name" value="G-PROTEIN COUPLED RECEPTOR MTH-LIKE 1-RELATED"/>
    <property type="match status" value="1"/>
</dbReference>
<proteinExistence type="predicted"/>
<dbReference type="PROSITE" id="PS50261">
    <property type="entry name" value="G_PROTEIN_RECEP_F2_4"/>
    <property type="match status" value="1"/>
</dbReference>
<feature type="domain" description="G-protein coupled receptors family 2 profile 2" evidence="5">
    <location>
        <begin position="112"/>
        <end position="363"/>
    </location>
</feature>
<keyword evidence="4" id="KW-0472">Membrane</keyword>
<dbReference type="PANTHER" id="PTHR46953:SF1">
    <property type="entry name" value="G-PROTEIN COUPLED RECEPTOR MTH-LIKE 1-RELATED"/>
    <property type="match status" value="1"/>
</dbReference>
<protein>
    <recommendedName>
        <fullName evidence="5">G-protein coupled receptors family 2 profile 2 domain-containing protein</fullName>
    </recommendedName>
</protein>
<dbReference type="CDD" id="cd15039">
    <property type="entry name" value="7tmB3_Methuselah-like"/>
    <property type="match status" value="1"/>
</dbReference>
<dbReference type="VEuPathDB" id="VectorBase:PPAPM1_006826"/>
<dbReference type="GO" id="GO:0016020">
    <property type="term" value="C:membrane"/>
    <property type="evidence" value="ECO:0007669"/>
    <property type="project" value="UniProtKB-SubCell"/>
</dbReference>
<dbReference type="Gene3D" id="1.20.1070.10">
    <property type="entry name" value="Rhodopsin 7-helix transmembrane proteins"/>
    <property type="match status" value="1"/>
</dbReference>
<dbReference type="EMBL" id="AJVK01027682">
    <property type="status" value="NOT_ANNOTATED_CDS"/>
    <property type="molecule type" value="Genomic_DNA"/>
</dbReference>
<accession>A0A1B0D8R9</accession>
<evidence type="ECO:0000256" key="1">
    <source>
        <dbReference type="ARBA" id="ARBA00004141"/>
    </source>
</evidence>
<organism evidence="6 7">
    <name type="scientific">Phlebotomus papatasi</name>
    <name type="common">Sandfly</name>
    <dbReference type="NCBI Taxonomy" id="29031"/>
    <lineage>
        <taxon>Eukaryota</taxon>
        <taxon>Metazoa</taxon>
        <taxon>Ecdysozoa</taxon>
        <taxon>Arthropoda</taxon>
        <taxon>Hexapoda</taxon>
        <taxon>Insecta</taxon>
        <taxon>Pterygota</taxon>
        <taxon>Neoptera</taxon>
        <taxon>Endopterygota</taxon>
        <taxon>Diptera</taxon>
        <taxon>Nematocera</taxon>
        <taxon>Psychodoidea</taxon>
        <taxon>Psychodidae</taxon>
        <taxon>Phlebotomus</taxon>
        <taxon>Phlebotomus</taxon>
    </lineage>
</organism>
<dbReference type="Proteomes" id="UP000092462">
    <property type="component" value="Unassembled WGS sequence"/>
</dbReference>
<keyword evidence="3" id="KW-1133">Transmembrane helix</keyword>
<dbReference type="InterPro" id="IPR017981">
    <property type="entry name" value="GPCR_2-like_7TM"/>
</dbReference>
<evidence type="ECO:0000256" key="4">
    <source>
        <dbReference type="ARBA" id="ARBA00023136"/>
    </source>
</evidence>
<dbReference type="GO" id="GO:0004930">
    <property type="term" value="F:G protein-coupled receptor activity"/>
    <property type="evidence" value="ECO:0007669"/>
    <property type="project" value="InterPro"/>
</dbReference>
<dbReference type="InterPro" id="IPR000832">
    <property type="entry name" value="GPCR_2_secretin-like"/>
</dbReference>
<dbReference type="VEuPathDB" id="VectorBase:PPAI003942"/>
<evidence type="ECO:0000313" key="6">
    <source>
        <dbReference type="EnsemblMetazoa" id="PPAI003942-PA"/>
    </source>
</evidence>
<name>A0A1B0D8R9_PHLPP</name>